<comment type="caution">
    <text evidence="7">The sequence shown here is derived from an EMBL/GenBank/DDBJ whole genome shotgun (WGS) entry which is preliminary data.</text>
</comment>
<dbReference type="InterPro" id="IPR001818">
    <property type="entry name" value="Pept_M10_metallopeptidase"/>
</dbReference>
<dbReference type="Proteomes" id="UP000277094">
    <property type="component" value="Unassembled WGS sequence"/>
</dbReference>
<evidence type="ECO:0000256" key="3">
    <source>
        <dbReference type="ARBA" id="ARBA00022801"/>
    </source>
</evidence>
<evidence type="ECO:0000256" key="4">
    <source>
        <dbReference type="ARBA" id="ARBA00022833"/>
    </source>
</evidence>
<dbReference type="GO" id="GO:0008270">
    <property type="term" value="F:zinc ion binding"/>
    <property type="evidence" value="ECO:0007669"/>
    <property type="project" value="InterPro"/>
</dbReference>
<dbReference type="GO" id="GO:0004222">
    <property type="term" value="F:metalloendopeptidase activity"/>
    <property type="evidence" value="ECO:0007669"/>
    <property type="project" value="InterPro"/>
</dbReference>
<dbReference type="AlphaFoldDB" id="A0A3N0DXF1"/>
<dbReference type="Pfam" id="PF00413">
    <property type="entry name" value="Peptidase_M10"/>
    <property type="match status" value="1"/>
</dbReference>
<evidence type="ECO:0000256" key="1">
    <source>
        <dbReference type="ARBA" id="ARBA00022670"/>
    </source>
</evidence>
<evidence type="ECO:0000313" key="8">
    <source>
        <dbReference type="Proteomes" id="UP000277094"/>
    </source>
</evidence>
<gene>
    <name evidence="7" type="ORF">EFL95_04500</name>
</gene>
<name>A0A3N0DXF1_9ACTN</name>
<protein>
    <submittedName>
        <fullName evidence="7">Peptidase M10</fullName>
    </submittedName>
</protein>
<keyword evidence="3" id="KW-0378">Hydrolase</keyword>
<dbReference type="GO" id="GO:0006508">
    <property type="term" value="P:proteolysis"/>
    <property type="evidence" value="ECO:0007669"/>
    <property type="project" value="UniProtKB-KW"/>
</dbReference>
<feature type="domain" description="Peptidase M10 metallopeptidase" evidence="6">
    <location>
        <begin position="165"/>
        <end position="252"/>
    </location>
</feature>
<dbReference type="EMBL" id="RJSG01000002">
    <property type="protein sequence ID" value="RNL80292.1"/>
    <property type="molecule type" value="Genomic_DNA"/>
</dbReference>
<reference evidence="7 8" key="1">
    <citation type="submission" date="2018-11" db="EMBL/GenBank/DDBJ databases">
        <authorList>
            <person name="Li F."/>
        </authorList>
    </citation>
    <scope>NUCLEOTIDE SEQUENCE [LARGE SCALE GENOMIC DNA]</scope>
    <source>
        <strain evidence="7 8">KIS18-7</strain>
    </source>
</reference>
<organism evidence="7 8">
    <name type="scientific">Nocardioides marmorisolisilvae</name>
    <dbReference type="NCBI Taxonomy" id="1542737"/>
    <lineage>
        <taxon>Bacteria</taxon>
        <taxon>Bacillati</taxon>
        <taxon>Actinomycetota</taxon>
        <taxon>Actinomycetes</taxon>
        <taxon>Propionibacteriales</taxon>
        <taxon>Nocardioidaceae</taxon>
        <taxon>Nocardioides</taxon>
    </lineage>
</organism>
<evidence type="ECO:0000313" key="7">
    <source>
        <dbReference type="EMBL" id="RNL80292.1"/>
    </source>
</evidence>
<keyword evidence="1" id="KW-0645">Protease</keyword>
<keyword evidence="2" id="KW-0479">Metal-binding</keyword>
<dbReference type="Gene3D" id="3.40.390.10">
    <property type="entry name" value="Collagenase (Catalytic Domain)"/>
    <property type="match status" value="1"/>
</dbReference>
<feature type="region of interest" description="Disordered" evidence="5">
    <location>
        <begin position="27"/>
        <end position="58"/>
    </location>
</feature>
<evidence type="ECO:0000256" key="2">
    <source>
        <dbReference type="ARBA" id="ARBA00022723"/>
    </source>
</evidence>
<keyword evidence="8" id="KW-1185">Reference proteome</keyword>
<dbReference type="SUPFAM" id="SSF55486">
    <property type="entry name" value="Metalloproteases ('zincins'), catalytic domain"/>
    <property type="match status" value="1"/>
</dbReference>
<evidence type="ECO:0000259" key="6">
    <source>
        <dbReference type="Pfam" id="PF00413"/>
    </source>
</evidence>
<keyword evidence="4" id="KW-0862">Zinc</keyword>
<dbReference type="InterPro" id="IPR024079">
    <property type="entry name" value="MetalloPept_cat_dom_sf"/>
</dbReference>
<sequence>MARTTEYPTADDDFQVSVLSDGTITYPEAIEPRPTGSDSSNILAGSEGPTGTDRGCSQKSAAWYTSKQGDPYEWWVGDGAQPGALTQAQAHSAFADIMDNITGSTNSCGLSDQVSAAQTYMGYTTTEADINSSGECTARDGTSTWDAGNLDSGTVAETCWWASGGDMKEADVRFNTTDYDFTTSPSSSTKCGKYDIESVGTHEAGHAFGLAHATGPDASYTNWLTMHPVTYECRTFARSLGYGDVMGLRALY</sequence>
<proteinExistence type="predicted"/>
<dbReference type="GO" id="GO:0031012">
    <property type="term" value="C:extracellular matrix"/>
    <property type="evidence" value="ECO:0007669"/>
    <property type="project" value="InterPro"/>
</dbReference>
<dbReference type="OrthoDB" id="5188902at2"/>
<evidence type="ECO:0000256" key="5">
    <source>
        <dbReference type="SAM" id="MobiDB-lite"/>
    </source>
</evidence>
<accession>A0A3N0DXF1</accession>